<dbReference type="Proteomes" id="UP000298517">
    <property type="component" value="Unassembled WGS sequence"/>
</dbReference>
<dbReference type="GO" id="GO:0000160">
    <property type="term" value="P:phosphorelay signal transduction system"/>
    <property type="evidence" value="ECO:0007669"/>
    <property type="project" value="InterPro"/>
</dbReference>
<dbReference type="RefSeq" id="WP_134248262.1">
    <property type="nucleotide sequence ID" value="NZ_SNQI01000003.1"/>
</dbReference>
<dbReference type="SUPFAM" id="SSF52172">
    <property type="entry name" value="CheY-like"/>
    <property type="match status" value="1"/>
</dbReference>
<comment type="caution">
    <text evidence="6">The sequence shown here is derived from an EMBL/GenBank/DDBJ whole genome shotgun (WGS) entry which is preliminary data.</text>
</comment>
<dbReference type="InterPro" id="IPR016032">
    <property type="entry name" value="Sig_transdc_resp-reg_C-effctor"/>
</dbReference>
<evidence type="ECO:0000256" key="1">
    <source>
        <dbReference type="ARBA" id="ARBA00022553"/>
    </source>
</evidence>
<name>A0A4Y8ARQ0_9FLAO</name>
<proteinExistence type="predicted"/>
<protein>
    <submittedName>
        <fullName evidence="6">Response regulator transcription factor</fullName>
    </submittedName>
</protein>
<feature type="modified residue" description="4-aspartylphosphate" evidence="3">
    <location>
        <position position="58"/>
    </location>
</feature>
<dbReference type="InterPro" id="IPR039420">
    <property type="entry name" value="WalR-like"/>
</dbReference>
<dbReference type="Gene3D" id="3.40.50.2300">
    <property type="match status" value="1"/>
</dbReference>
<keyword evidence="7" id="KW-1185">Reference proteome</keyword>
<dbReference type="GO" id="GO:0003677">
    <property type="term" value="F:DNA binding"/>
    <property type="evidence" value="ECO:0007669"/>
    <property type="project" value="UniProtKB-KW"/>
</dbReference>
<dbReference type="SUPFAM" id="SSF46894">
    <property type="entry name" value="C-terminal effector domain of the bipartite response regulators"/>
    <property type="match status" value="1"/>
</dbReference>
<dbReference type="Pfam" id="PF00072">
    <property type="entry name" value="Response_reg"/>
    <property type="match status" value="1"/>
</dbReference>
<dbReference type="InterPro" id="IPR000792">
    <property type="entry name" value="Tscrpt_reg_LuxR_C"/>
</dbReference>
<evidence type="ECO:0000256" key="2">
    <source>
        <dbReference type="ARBA" id="ARBA00023125"/>
    </source>
</evidence>
<keyword evidence="2" id="KW-0238">DNA-binding</keyword>
<dbReference type="PRINTS" id="PR00038">
    <property type="entry name" value="HTHLUXR"/>
</dbReference>
<dbReference type="PROSITE" id="PS50043">
    <property type="entry name" value="HTH_LUXR_2"/>
    <property type="match status" value="1"/>
</dbReference>
<accession>A0A4Y8ARQ0</accession>
<dbReference type="OrthoDB" id="9797341at2"/>
<dbReference type="CDD" id="cd06170">
    <property type="entry name" value="LuxR_C_like"/>
    <property type="match status" value="1"/>
</dbReference>
<dbReference type="PROSITE" id="PS50110">
    <property type="entry name" value="RESPONSE_REGULATORY"/>
    <property type="match status" value="1"/>
</dbReference>
<evidence type="ECO:0000259" key="4">
    <source>
        <dbReference type="PROSITE" id="PS50043"/>
    </source>
</evidence>
<evidence type="ECO:0000259" key="5">
    <source>
        <dbReference type="PROSITE" id="PS50110"/>
    </source>
</evidence>
<evidence type="ECO:0000256" key="3">
    <source>
        <dbReference type="PROSITE-ProRule" id="PRU00169"/>
    </source>
</evidence>
<dbReference type="EMBL" id="SNQI01000003">
    <property type="protein sequence ID" value="TEW73863.1"/>
    <property type="molecule type" value="Genomic_DNA"/>
</dbReference>
<feature type="domain" description="Response regulatory" evidence="5">
    <location>
        <begin position="5"/>
        <end position="123"/>
    </location>
</feature>
<dbReference type="CDD" id="cd17535">
    <property type="entry name" value="REC_NarL-like"/>
    <property type="match status" value="1"/>
</dbReference>
<dbReference type="AlphaFoldDB" id="A0A4Y8ARQ0"/>
<feature type="domain" description="HTH luxR-type" evidence="4">
    <location>
        <begin position="145"/>
        <end position="210"/>
    </location>
</feature>
<evidence type="ECO:0000313" key="7">
    <source>
        <dbReference type="Proteomes" id="UP000298517"/>
    </source>
</evidence>
<dbReference type="InterPro" id="IPR058245">
    <property type="entry name" value="NreC/VraR/RcsB-like_REC"/>
</dbReference>
<dbReference type="PANTHER" id="PTHR43214">
    <property type="entry name" value="TWO-COMPONENT RESPONSE REGULATOR"/>
    <property type="match status" value="1"/>
</dbReference>
<dbReference type="Pfam" id="PF00196">
    <property type="entry name" value="GerE"/>
    <property type="match status" value="1"/>
</dbReference>
<keyword evidence="1 3" id="KW-0597">Phosphoprotein</keyword>
<dbReference type="GO" id="GO:0006355">
    <property type="term" value="P:regulation of DNA-templated transcription"/>
    <property type="evidence" value="ECO:0007669"/>
    <property type="project" value="InterPro"/>
</dbReference>
<reference evidence="6 7" key="1">
    <citation type="journal article" date="2011" name="J. Microbiol.">
        <title>Gramella jeungdoensis sp. nov., isolated from a solar saltern in Korea.</title>
        <authorList>
            <person name="Joung Y."/>
            <person name="Kim H."/>
            <person name="Jang T."/>
            <person name="Ahn T.S."/>
            <person name="Joh K."/>
        </authorList>
    </citation>
    <scope>NUCLEOTIDE SEQUENCE [LARGE SCALE GENOMIC DNA]</scope>
    <source>
        <strain evidence="6 7">KCTC 23123</strain>
    </source>
</reference>
<dbReference type="InterPro" id="IPR011006">
    <property type="entry name" value="CheY-like_superfamily"/>
</dbReference>
<organism evidence="6 7">
    <name type="scientific">Gramella jeungdoensis</name>
    <dbReference type="NCBI Taxonomy" id="708091"/>
    <lineage>
        <taxon>Bacteria</taxon>
        <taxon>Pseudomonadati</taxon>
        <taxon>Bacteroidota</taxon>
        <taxon>Flavobacteriia</taxon>
        <taxon>Flavobacteriales</taxon>
        <taxon>Flavobacteriaceae</taxon>
        <taxon>Christiangramia</taxon>
    </lineage>
</organism>
<sequence>MNPINIVIVDDHLLFSQALNGLVSNFEEFNVLAVLNNGKELVDYISKEKILPEIVLMDIQMPIMNGVEATNWLKGNKPEIKVLALSMECEESTILAMLRAGAKGYLLKDIHPNILHHALNQVNLNGFYYTDNITNTLLNSIHKPEKKKNITLKERELEFLILTVSEKTYKEIAEVMCLSPKTIENYRESLFEKLEVKSRIGLVIYAIKEKIVIL</sequence>
<dbReference type="SMART" id="SM00448">
    <property type="entry name" value="REC"/>
    <property type="match status" value="1"/>
</dbReference>
<evidence type="ECO:0000313" key="6">
    <source>
        <dbReference type="EMBL" id="TEW73863.1"/>
    </source>
</evidence>
<dbReference type="InterPro" id="IPR001789">
    <property type="entry name" value="Sig_transdc_resp-reg_receiver"/>
</dbReference>
<dbReference type="PANTHER" id="PTHR43214:SF39">
    <property type="entry name" value="TRANSCRIPTIONAL REGULATORY PROTEIN DEGU"/>
    <property type="match status" value="1"/>
</dbReference>
<dbReference type="SMART" id="SM00421">
    <property type="entry name" value="HTH_LUXR"/>
    <property type="match status" value="1"/>
</dbReference>
<gene>
    <name evidence="6" type="ORF">E2488_10315</name>
</gene>